<name>A0A841CW83_9PSEU</name>
<sequence>MNHESMQHFSSGPWTLVLAYGVSVIGSLIGLSCMARARSEPTRRAKVLWTALGALAIGGIAIWLMHFIAMLGFDVPGATIKYSAPLTALSALVAVGVVGAGLSLVTLVRFTRMRLLVAGTLAGVGVAGMHYLGMSAIRFKGEISYDPTLVAASVLIAIAAATAAFWFTLVVKTPTARVVAGLVMGVAVTGMHYTGMAAVHVTSDATFPAPQGTAVFDLVFPIFVISGLVVGALLWMLFTSGNDGLGEPAESAG</sequence>
<dbReference type="PROSITE" id="PS50924">
    <property type="entry name" value="MHYT"/>
    <property type="match status" value="1"/>
</dbReference>
<feature type="transmembrane region" description="Helical" evidence="1">
    <location>
        <begin position="115"/>
        <end position="137"/>
    </location>
</feature>
<feature type="transmembrane region" description="Helical" evidence="1">
    <location>
        <begin position="47"/>
        <end position="68"/>
    </location>
</feature>
<evidence type="ECO:0000259" key="2">
    <source>
        <dbReference type="PROSITE" id="PS50924"/>
    </source>
</evidence>
<organism evidence="3 4">
    <name type="scientific">Saccharothrix tamanrassetensis</name>
    <dbReference type="NCBI Taxonomy" id="1051531"/>
    <lineage>
        <taxon>Bacteria</taxon>
        <taxon>Bacillati</taxon>
        <taxon>Actinomycetota</taxon>
        <taxon>Actinomycetes</taxon>
        <taxon>Pseudonocardiales</taxon>
        <taxon>Pseudonocardiaceae</taxon>
        <taxon>Saccharothrix</taxon>
    </lineage>
</organism>
<feature type="transmembrane region" description="Helical" evidence="1">
    <location>
        <begin position="218"/>
        <end position="238"/>
    </location>
</feature>
<dbReference type="Proteomes" id="UP000547510">
    <property type="component" value="Unassembled WGS sequence"/>
</dbReference>
<reference evidence="3 4" key="1">
    <citation type="submission" date="2020-08" db="EMBL/GenBank/DDBJ databases">
        <title>Genomic Encyclopedia of Type Strains, Phase III (KMG-III): the genomes of soil and plant-associated and newly described type strains.</title>
        <authorList>
            <person name="Whitman W."/>
        </authorList>
    </citation>
    <scope>NUCLEOTIDE SEQUENCE [LARGE SCALE GENOMIC DNA]</scope>
    <source>
        <strain evidence="3 4">CECT 8640</strain>
    </source>
</reference>
<feature type="transmembrane region" description="Helical" evidence="1">
    <location>
        <begin position="149"/>
        <end position="171"/>
    </location>
</feature>
<evidence type="ECO:0000313" key="4">
    <source>
        <dbReference type="Proteomes" id="UP000547510"/>
    </source>
</evidence>
<feature type="transmembrane region" description="Helical" evidence="1">
    <location>
        <begin position="12"/>
        <end position="35"/>
    </location>
</feature>
<keyword evidence="4" id="KW-1185">Reference proteome</keyword>
<dbReference type="PANTHER" id="PTHR35152">
    <property type="entry name" value="DOMAIN SIGNALLING PROTEIN, PUTATIVE (AFU_ORTHOLOGUE AFUA_5G11310)-RELATED"/>
    <property type="match status" value="1"/>
</dbReference>
<feature type="transmembrane region" description="Helical" evidence="1">
    <location>
        <begin position="178"/>
        <end position="198"/>
    </location>
</feature>
<evidence type="ECO:0000313" key="3">
    <source>
        <dbReference type="EMBL" id="MBB5960388.1"/>
    </source>
</evidence>
<gene>
    <name evidence="3" type="ORF">FHS29_007011</name>
</gene>
<dbReference type="Pfam" id="PF03707">
    <property type="entry name" value="MHYT"/>
    <property type="match status" value="3"/>
</dbReference>
<accession>A0A841CW83</accession>
<keyword evidence="1" id="KW-0812">Transmembrane</keyword>
<dbReference type="AlphaFoldDB" id="A0A841CW83"/>
<feature type="domain" description="MHYT" evidence="2">
    <location>
        <begin position="11"/>
        <end position="202"/>
    </location>
</feature>
<comment type="caution">
    <text evidence="3">The sequence shown here is derived from an EMBL/GenBank/DDBJ whole genome shotgun (WGS) entry which is preliminary data.</text>
</comment>
<dbReference type="InterPro" id="IPR005330">
    <property type="entry name" value="MHYT_dom"/>
</dbReference>
<proteinExistence type="predicted"/>
<dbReference type="PANTHER" id="PTHR35152:SF1">
    <property type="entry name" value="DOMAIN SIGNALLING PROTEIN, PUTATIVE (AFU_ORTHOLOGUE AFUA_5G11310)-RELATED"/>
    <property type="match status" value="1"/>
</dbReference>
<keyword evidence="1" id="KW-1133">Transmembrane helix</keyword>
<evidence type="ECO:0000256" key="1">
    <source>
        <dbReference type="PROSITE-ProRule" id="PRU00244"/>
    </source>
</evidence>
<dbReference type="RefSeq" id="WP_312865232.1">
    <property type="nucleotide sequence ID" value="NZ_JACHJN010000015.1"/>
</dbReference>
<protein>
    <submittedName>
        <fullName evidence="3">NO-binding membrane sensor protein with MHYT domain</fullName>
    </submittedName>
</protein>
<keyword evidence="1" id="KW-0472">Membrane</keyword>
<feature type="transmembrane region" description="Helical" evidence="1">
    <location>
        <begin position="88"/>
        <end position="108"/>
    </location>
</feature>
<dbReference type="GO" id="GO:0016020">
    <property type="term" value="C:membrane"/>
    <property type="evidence" value="ECO:0007669"/>
    <property type="project" value="UniProtKB-UniRule"/>
</dbReference>
<dbReference type="EMBL" id="JACHJN010000015">
    <property type="protein sequence ID" value="MBB5960388.1"/>
    <property type="molecule type" value="Genomic_DNA"/>
</dbReference>